<keyword evidence="2" id="KW-1185">Reference proteome</keyword>
<evidence type="ECO:0000313" key="2">
    <source>
        <dbReference type="Proteomes" id="UP001367508"/>
    </source>
</evidence>
<gene>
    <name evidence="1" type="ORF">VNO77_35466</name>
</gene>
<name>A0AAN9KFD6_CANGL</name>
<sequence length="166" mass="19070">MTLQSSLPLVCFHCSQKSVFILQEPSIQLNKLRFIFCFKTELTTTTACNFHSTNSSIKLTESEVDKKWFHGKSDFVYVADSLVRWSFFRSCNPKGGRELLLSLLIFIYNILPKQITCKIIGHQMTHQDFDISAGIIHATTVKVYNLHRNIIKMGAMRRAQLALQKL</sequence>
<comment type="caution">
    <text evidence="1">The sequence shown here is derived from an EMBL/GenBank/DDBJ whole genome shotgun (WGS) entry which is preliminary data.</text>
</comment>
<protein>
    <submittedName>
        <fullName evidence="1">Uncharacterized protein</fullName>
    </submittedName>
</protein>
<proteinExistence type="predicted"/>
<evidence type="ECO:0000313" key="1">
    <source>
        <dbReference type="EMBL" id="KAK7316437.1"/>
    </source>
</evidence>
<reference evidence="1 2" key="1">
    <citation type="submission" date="2024-01" db="EMBL/GenBank/DDBJ databases">
        <title>The genomes of 5 underutilized Papilionoideae crops provide insights into root nodulation and disease resistanc.</title>
        <authorList>
            <person name="Jiang F."/>
        </authorList>
    </citation>
    <scope>NUCLEOTIDE SEQUENCE [LARGE SCALE GENOMIC DNA]</scope>
    <source>
        <strain evidence="1">LVBAO_FW01</strain>
        <tissue evidence="1">Leaves</tissue>
    </source>
</reference>
<organism evidence="1 2">
    <name type="scientific">Canavalia gladiata</name>
    <name type="common">Sword bean</name>
    <name type="synonym">Dolichos gladiatus</name>
    <dbReference type="NCBI Taxonomy" id="3824"/>
    <lineage>
        <taxon>Eukaryota</taxon>
        <taxon>Viridiplantae</taxon>
        <taxon>Streptophyta</taxon>
        <taxon>Embryophyta</taxon>
        <taxon>Tracheophyta</taxon>
        <taxon>Spermatophyta</taxon>
        <taxon>Magnoliopsida</taxon>
        <taxon>eudicotyledons</taxon>
        <taxon>Gunneridae</taxon>
        <taxon>Pentapetalae</taxon>
        <taxon>rosids</taxon>
        <taxon>fabids</taxon>
        <taxon>Fabales</taxon>
        <taxon>Fabaceae</taxon>
        <taxon>Papilionoideae</taxon>
        <taxon>50 kb inversion clade</taxon>
        <taxon>NPAAA clade</taxon>
        <taxon>indigoferoid/millettioid clade</taxon>
        <taxon>Phaseoleae</taxon>
        <taxon>Canavalia</taxon>
    </lineage>
</organism>
<accession>A0AAN9KFD6</accession>
<dbReference type="AlphaFoldDB" id="A0AAN9KFD6"/>
<dbReference type="Proteomes" id="UP001367508">
    <property type="component" value="Unassembled WGS sequence"/>
</dbReference>
<dbReference type="EMBL" id="JAYMYQ010000008">
    <property type="protein sequence ID" value="KAK7316437.1"/>
    <property type="molecule type" value="Genomic_DNA"/>
</dbReference>